<name>A0A1D2J9I7_PARBR</name>
<keyword evidence="3 6" id="KW-0963">Cytoplasm</keyword>
<organism evidence="10 11">
    <name type="scientific">Paracoccidioides brasiliensis</name>
    <dbReference type="NCBI Taxonomy" id="121759"/>
    <lineage>
        <taxon>Eukaryota</taxon>
        <taxon>Fungi</taxon>
        <taxon>Dikarya</taxon>
        <taxon>Ascomycota</taxon>
        <taxon>Pezizomycotina</taxon>
        <taxon>Eurotiomycetes</taxon>
        <taxon>Eurotiomycetidae</taxon>
        <taxon>Onygenales</taxon>
        <taxon>Ajellomycetaceae</taxon>
        <taxon>Paracoccidioides</taxon>
    </lineage>
</organism>
<protein>
    <recommendedName>
        <fullName evidence="6">Spindle pole body component</fullName>
    </recommendedName>
</protein>
<dbReference type="GO" id="GO:0007020">
    <property type="term" value="P:microtubule nucleation"/>
    <property type="evidence" value="ECO:0007669"/>
    <property type="project" value="InterPro"/>
</dbReference>
<dbReference type="InterPro" id="IPR040457">
    <property type="entry name" value="GCP_C"/>
</dbReference>
<evidence type="ECO:0000259" key="9">
    <source>
        <dbReference type="Pfam" id="PF17681"/>
    </source>
</evidence>
<dbReference type="AlphaFoldDB" id="A0A1D2J9I7"/>
<gene>
    <name evidence="10" type="ORF">ACO22_05705</name>
</gene>
<evidence type="ECO:0000256" key="5">
    <source>
        <dbReference type="ARBA" id="ARBA00023212"/>
    </source>
</evidence>
<accession>A0A1D2J9I7</accession>
<keyword evidence="4 6" id="KW-0493">Microtubule</keyword>
<dbReference type="GO" id="GO:0051225">
    <property type="term" value="P:spindle assembly"/>
    <property type="evidence" value="ECO:0007669"/>
    <property type="project" value="TreeGrafter"/>
</dbReference>
<dbReference type="GO" id="GO:0031122">
    <property type="term" value="P:cytoplasmic microtubule organization"/>
    <property type="evidence" value="ECO:0007669"/>
    <property type="project" value="TreeGrafter"/>
</dbReference>
<dbReference type="GO" id="GO:0005874">
    <property type="term" value="C:microtubule"/>
    <property type="evidence" value="ECO:0007669"/>
    <property type="project" value="UniProtKB-KW"/>
</dbReference>
<dbReference type="Pfam" id="PF17681">
    <property type="entry name" value="GCP_N_terminal"/>
    <property type="match status" value="1"/>
</dbReference>
<evidence type="ECO:0000313" key="11">
    <source>
        <dbReference type="Proteomes" id="UP000242814"/>
    </source>
</evidence>
<dbReference type="Gene3D" id="1.20.120.1900">
    <property type="entry name" value="Gamma-tubulin complex, C-terminal domain"/>
    <property type="match status" value="1"/>
</dbReference>
<reference evidence="10 11" key="1">
    <citation type="submission" date="2016-06" db="EMBL/GenBank/DDBJ databases">
        <authorList>
            <person name="Kjaerup R.B."/>
            <person name="Dalgaard T.S."/>
            <person name="Juul-Madsen H.R."/>
        </authorList>
    </citation>
    <scope>NUCLEOTIDE SEQUENCE [LARGE SCALE GENOMIC DNA]</scope>
    <source>
        <strain evidence="10 11">Pb300</strain>
    </source>
</reference>
<evidence type="ECO:0000259" key="8">
    <source>
        <dbReference type="Pfam" id="PF04130"/>
    </source>
</evidence>
<dbReference type="Proteomes" id="UP000242814">
    <property type="component" value="Unassembled WGS sequence"/>
</dbReference>
<dbReference type="InterPro" id="IPR042241">
    <property type="entry name" value="GCP_C_sf"/>
</dbReference>
<dbReference type="PANTHER" id="PTHR19302:SF27">
    <property type="entry name" value="GAMMA-TUBULIN COMPLEX COMPONENT 4"/>
    <property type="match status" value="1"/>
</dbReference>
<dbReference type="InterPro" id="IPR041470">
    <property type="entry name" value="GCP_N"/>
</dbReference>
<dbReference type="GO" id="GO:0044732">
    <property type="term" value="C:mitotic spindle pole body"/>
    <property type="evidence" value="ECO:0007669"/>
    <property type="project" value="TreeGrafter"/>
</dbReference>
<dbReference type="PANTHER" id="PTHR19302">
    <property type="entry name" value="GAMMA TUBULIN COMPLEX PROTEIN"/>
    <property type="match status" value="1"/>
</dbReference>
<comment type="similarity">
    <text evidence="2 6">Belongs to the TUBGCP family.</text>
</comment>
<dbReference type="InterPro" id="IPR007259">
    <property type="entry name" value="GCP"/>
</dbReference>
<evidence type="ECO:0000256" key="6">
    <source>
        <dbReference type="RuleBase" id="RU363050"/>
    </source>
</evidence>
<dbReference type="VEuPathDB" id="FungiDB:PADG_03413"/>
<dbReference type="GO" id="GO:0000278">
    <property type="term" value="P:mitotic cell cycle"/>
    <property type="evidence" value="ECO:0007669"/>
    <property type="project" value="TreeGrafter"/>
</dbReference>
<evidence type="ECO:0000256" key="4">
    <source>
        <dbReference type="ARBA" id="ARBA00022701"/>
    </source>
</evidence>
<evidence type="ECO:0000313" key="10">
    <source>
        <dbReference type="EMBL" id="ODH21110.1"/>
    </source>
</evidence>
<dbReference type="GO" id="GO:0000922">
    <property type="term" value="C:spindle pole"/>
    <property type="evidence" value="ECO:0007669"/>
    <property type="project" value="InterPro"/>
</dbReference>
<evidence type="ECO:0000256" key="7">
    <source>
        <dbReference type="SAM" id="MobiDB-lite"/>
    </source>
</evidence>
<feature type="region of interest" description="Disordered" evidence="7">
    <location>
        <begin position="582"/>
        <end position="625"/>
    </location>
</feature>
<feature type="domain" description="Gamma tubulin complex component protein N-terminal" evidence="9">
    <location>
        <begin position="2"/>
        <end position="314"/>
    </location>
</feature>
<comment type="caution">
    <text evidence="10">The sequence shown here is derived from an EMBL/GenBank/DDBJ whole genome shotgun (WGS) entry which is preliminary data.</text>
</comment>
<evidence type="ECO:0000256" key="1">
    <source>
        <dbReference type="ARBA" id="ARBA00004267"/>
    </source>
</evidence>
<dbReference type="VEuPathDB" id="FungiDB:PABG_00938"/>
<evidence type="ECO:0000256" key="2">
    <source>
        <dbReference type="ARBA" id="ARBA00010337"/>
    </source>
</evidence>
<dbReference type="GO" id="GO:0051011">
    <property type="term" value="F:microtubule minus-end binding"/>
    <property type="evidence" value="ECO:0007669"/>
    <property type="project" value="TreeGrafter"/>
</dbReference>
<proteinExistence type="inferred from homology"/>
<evidence type="ECO:0000256" key="3">
    <source>
        <dbReference type="ARBA" id="ARBA00022490"/>
    </source>
</evidence>
<feature type="compositionally biased region" description="Polar residues" evidence="7">
    <location>
        <begin position="582"/>
        <end position="620"/>
    </location>
</feature>
<keyword evidence="5 6" id="KW-0206">Cytoskeleton</keyword>
<dbReference type="Pfam" id="PF04130">
    <property type="entry name" value="GCP_C_terminal"/>
    <property type="match status" value="1"/>
</dbReference>
<dbReference type="GO" id="GO:0051321">
    <property type="term" value="P:meiotic cell cycle"/>
    <property type="evidence" value="ECO:0007669"/>
    <property type="project" value="TreeGrafter"/>
</dbReference>
<dbReference type="EMBL" id="LZYO01000267">
    <property type="protein sequence ID" value="ODH21110.1"/>
    <property type="molecule type" value="Genomic_DNA"/>
</dbReference>
<feature type="domain" description="Gamma tubulin complex component C-terminal" evidence="8">
    <location>
        <begin position="327"/>
        <end position="780"/>
    </location>
</feature>
<dbReference type="GO" id="GO:0000930">
    <property type="term" value="C:gamma-tubulin complex"/>
    <property type="evidence" value="ECO:0007669"/>
    <property type="project" value="TreeGrafter"/>
</dbReference>
<comment type="subcellular location">
    <subcellularLocation>
        <location evidence="1 6">Cytoplasm</location>
        <location evidence="1 6">Cytoskeleton</location>
        <location evidence="1 6">Microtubule organizing center</location>
    </subcellularLocation>
</comment>
<sequence length="831" mass="91888">MLHEILLALSGHQSPLFDQKKGGPAQDGVPFLSPAELALLQPIAELCRLHTLLRKHTSQISSSHTSTICRAVSTNISTMQLGKFQKQILEVETAILANDARYVGGHGIVPLSTIRSEFLPWVARLQWLWKITQFMSPDADEDAPGRKPAERVCTGASLIDHLRRESHTGYLDLEDMALQLINAAETAFMRQLSMFILYGQLPAFGRGDFFIQECPSAAYEKPTNTTDFDIRTNLMPKFVSPSTANSILFIGKSLNHIRAQGKFSAGDESISSLSKLTLHGDYLDHLSAVSSPISPAALTSAISKIRVTLSQTALSELLPLPKIVDIISLLHDFLLLGRGEFAMGLVTFADELVRGRHRKAELLRSGKDSGYLLESLAVKEGEVMAVLSQTWAELYLQQNEEDPVDDELDLAKEILRLSVKDLNDNQWPETTKEVAATSSSISVSEVSFNNALFGTPTTLSLDVQPPLDLFLSQGDMGLYSKVHAYLLAIRRGQIHLSNLWKLSFLRRTHPAPPLANKRGGQARCRSNRERAHTRAAAIRPIWITASRALFILSELTGYMQGEVISNSWQHLKQWLDDVLPTPSRSSRPGTAVSSASRPDNIATSFRRSSQGEPPTQSETNQSRHDPEAITAAHRAHLTSIIQSIFITDIPFTRTLRSLLTAIDHLIAMITRLEPVQQSLDLETDEGVVDSLADYAGEERRIMHDLRAARVEVDSGLTELISRLRDIDDNRFGDDGKRPFDLGNNGGDNISGGEWMFGEGTNAYVPFKPAGVDQLLMKLDFLSSHQKADDVGGIKVIAVGIYEYFPMSSNRRIRKIADEVATPNRIPGALER</sequence>
<dbReference type="GO" id="GO:0043015">
    <property type="term" value="F:gamma-tubulin binding"/>
    <property type="evidence" value="ECO:0007669"/>
    <property type="project" value="InterPro"/>
</dbReference>